<dbReference type="RefSeq" id="WP_100161373.1">
    <property type="nucleotide sequence ID" value="NZ_PGTB01000006.1"/>
</dbReference>
<protein>
    <submittedName>
        <fullName evidence="1">DUF2848 domain-containing protein</fullName>
    </submittedName>
</protein>
<dbReference type="EMBL" id="PGTB01000006">
    <property type="protein sequence ID" value="PJE38008.1"/>
    <property type="molecule type" value="Genomic_DNA"/>
</dbReference>
<organism evidence="1 2">
    <name type="scientific">Pseudooceanicola lipolyticus</name>
    <dbReference type="NCBI Taxonomy" id="2029104"/>
    <lineage>
        <taxon>Bacteria</taxon>
        <taxon>Pseudomonadati</taxon>
        <taxon>Pseudomonadota</taxon>
        <taxon>Alphaproteobacteria</taxon>
        <taxon>Rhodobacterales</taxon>
        <taxon>Paracoccaceae</taxon>
        <taxon>Pseudooceanicola</taxon>
    </lineage>
</organism>
<reference evidence="1 2" key="1">
    <citation type="journal article" date="2018" name="Int. J. Syst. Evol. Microbiol.">
        <title>Pseudooceanicola lipolyticus sp. nov., a marine alphaproteobacterium, reclassification of Oceanicola flagellatus as Pseudooceanicola flagellatus comb. nov. and emended description of the genus Pseudooceanicola.</title>
        <authorList>
            <person name="Huang M.-M."/>
            <person name="Guo L.-L."/>
            <person name="Wu Y.-H."/>
            <person name="Lai Q.-L."/>
            <person name="Shao Z.-Z."/>
            <person name="Wang C.-S."/>
            <person name="Wu M."/>
            <person name="Xu X.-W."/>
        </authorList>
    </citation>
    <scope>NUCLEOTIDE SEQUENCE [LARGE SCALE GENOMIC DNA]</scope>
    <source>
        <strain evidence="1 2">157</strain>
    </source>
</reference>
<sequence>MTKLSLRIDELSGPSQAEIDVARLVVAGWTGRNKEAMEHHIAELEALGVKRPAATPMFYLVSAARLTQSDRIEVIGEGSSGEAEFVLIGTEDGLLVGIGSDHTDREAETVGVTLSKQMCDKPVGNAVWRYDEVKEHWDQIIIRSYATIGGEKMLYQEGTVAAMLAPEALIAQFEQETIAPGTAMFCGTLPAIGGVRGSTDFTCELEDPILNRKITAHYDINTLEVRG</sequence>
<dbReference type="OrthoDB" id="9792678at2"/>
<evidence type="ECO:0000313" key="2">
    <source>
        <dbReference type="Proteomes" id="UP000231553"/>
    </source>
</evidence>
<evidence type="ECO:0000313" key="1">
    <source>
        <dbReference type="EMBL" id="PJE38008.1"/>
    </source>
</evidence>
<keyword evidence="2" id="KW-1185">Reference proteome</keyword>
<dbReference type="AlphaFoldDB" id="A0A2M8J5F6"/>
<dbReference type="Pfam" id="PF11010">
    <property type="entry name" value="DUF2848"/>
    <property type="match status" value="1"/>
</dbReference>
<proteinExistence type="predicted"/>
<dbReference type="Proteomes" id="UP000231553">
    <property type="component" value="Unassembled WGS sequence"/>
</dbReference>
<dbReference type="InterPro" id="IPR036663">
    <property type="entry name" value="Fumarylacetoacetase_C_sf"/>
</dbReference>
<dbReference type="InterPro" id="IPR021269">
    <property type="entry name" value="DUF2848"/>
</dbReference>
<gene>
    <name evidence="1" type="ORF">CVM52_04330</name>
</gene>
<comment type="caution">
    <text evidence="1">The sequence shown here is derived from an EMBL/GenBank/DDBJ whole genome shotgun (WGS) entry which is preliminary data.</text>
</comment>
<accession>A0A2M8J5F6</accession>
<name>A0A2M8J5F6_9RHOB</name>
<dbReference type="SUPFAM" id="SSF56529">
    <property type="entry name" value="FAH"/>
    <property type="match status" value="1"/>
</dbReference>
<dbReference type="GO" id="GO:0003824">
    <property type="term" value="F:catalytic activity"/>
    <property type="evidence" value="ECO:0007669"/>
    <property type="project" value="InterPro"/>
</dbReference>